<sequence>MDPGRGPDGARDGCEFWPVEPNLGYPYADGIEGLPDTLTISITGDPATPYQGGLSLAETLGGTVLSVDGEQHTIALSGTSDCVNGIVADYLIELRTPPADARCTL</sequence>
<dbReference type="InterPro" id="IPR013595">
    <property type="entry name" value="Pept_S33_TAP-like_C"/>
</dbReference>
<feature type="domain" description="Peptidase S33 tripeptidyl aminopeptidase-like C-terminal" evidence="1">
    <location>
        <begin position="13"/>
        <end position="103"/>
    </location>
</feature>
<dbReference type="Proteomes" id="UP000586827">
    <property type="component" value="Unassembled WGS sequence"/>
</dbReference>
<comment type="caution">
    <text evidence="2">The sequence shown here is derived from an EMBL/GenBank/DDBJ whole genome shotgun (WGS) entry which is preliminary data.</text>
</comment>
<dbReference type="EMBL" id="JABELX010000003">
    <property type="protein sequence ID" value="NNH69936.1"/>
    <property type="molecule type" value="Genomic_DNA"/>
</dbReference>
<dbReference type="AlphaFoldDB" id="A0A849BXY0"/>
<protein>
    <recommendedName>
        <fullName evidence="1">Peptidase S33 tripeptidyl aminopeptidase-like C-terminal domain-containing protein</fullName>
    </recommendedName>
</protein>
<organism evidence="2 3">
    <name type="scientific">Nocardia uniformis</name>
    <dbReference type="NCBI Taxonomy" id="53432"/>
    <lineage>
        <taxon>Bacteria</taxon>
        <taxon>Bacillati</taxon>
        <taxon>Actinomycetota</taxon>
        <taxon>Actinomycetes</taxon>
        <taxon>Mycobacteriales</taxon>
        <taxon>Nocardiaceae</taxon>
        <taxon>Nocardia</taxon>
    </lineage>
</organism>
<evidence type="ECO:0000259" key="1">
    <source>
        <dbReference type="Pfam" id="PF08386"/>
    </source>
</evidence>
<dbReference type="Pfam" id="PF08386">
    <property type="entry name" value="Abhydrolase_4"/>
    <property type="match status" value="1"/>
</dbReference>
<evidence type="ECO:0000313" key="2">
    <source>
        <dbReference type="EMBL" id="NNH69936.1"/>
    </source>
</evidence>
<accession>A0A849BXY0</accession>
<proteinExistence type="predicted"/>
<name>A0A849BXY0_9NOCA</name>
<reference evidence="2 3" key="1">
    <citation type="submission" date="2020-05" db="EMBL/GenBank/DDBJ databases">
        <title>MicrobeNet Type strains.</title>
        <authorList>
            <person name="Nicholson A.C."/>
        </authorList>
    </citation>
    <scope>NUCLEOTIDE SEQUENCE [LARGE SCALE GENOMIC DNA]</scope>
    <source>
        <strain evidence="2 3">JCM 3224</strain>
    </source>
</reference>
<dbReference type="RefSeq" id="WP_067517911.1">
    <property type="nucleotide sequence ID" value="NZ_JABELX010000003.1"/>
</dbReference>
<gene>
    <name evidence="2" type="ORF">HLB23_08675</name>
</gene>
<keyword evidence="3" id="KW-1185">Reference proteome</keyword>
<evidence type="ECO:0000313" key="3">
    <source>
        <dbReference type="Proteomes" id="UP000586827"/>
    </source>
</evidence>